<dbReference type="PROSITE" id="PS51257">
    <property type="entry name" value="PROKAR_LIPOPROTEIN"/>
    <property type="match status" value="1"/>
</dbReference>
<comment type="caution">
    <text evidence="2">The sequence shown here is derived from an EMBL/GenBank/DDBJ whole genome shotgun (WGS) entry which is preliminary data.</text>
</comment>
<proteinExistence type="predicted"/>
<evidence type="ECO:0000256" key="1">
    <source>
        <dbReference type="SAM" id="SignalP"/>
    </source>
</evidence>
<protein>
    <recommendedName>
        <fullName evidence="4">Lipoprotein</fullName>
    </recommendedName>
</protein>
<evidence type="ECO:0000313" key="3">
    <source>
        <dbReference type="Proteomes" id="UP001596542"/>
    </source>
</evidence>
<feature type="chain" id="PRO_5045771766" description="Lipoprotein" evidence="1">
    <location>
        <begin position="23"/>
        <end position="277"/>
    </location>
</feature>
<dbReference type="EMBL" id="JBHTBU010000001">
    <property type="protein sequence ID" value="MFC7288500.1"/>
    <property type="molecule type" value="Genomic_DNA"/>
</dbReference>
<dbReference type="Proteomes" id="UP001596542">
    <property type="component" value="Unassembled WGS sequence"/>
</dbReference>
<evidence type="ECO:0008006" key="4">
    <source>
        <dbReference type="Google" id="ProtNLM"/>
    </source>
</evidence>
<name>A0ABW2IC90_9BURK</name>
<dbReference type="RefSeq" id="WP_382271824.1">
    <property type="nucleotide sequence ID" value="NZ_JBHTBU010000001.1"/>
</dbReference>
<sequence>MKSMVKARSAVACVVASLVLLGCGSGEGIDAKLASDSEAAYRTSLNKAWLKMSADEQNSYNWAVNNLGLDMFLVKYPNATPREVINRQADEYIKAVNERIATTAAEYAQKKKTLDEQEAILAQVDAELGKITTSAIAIVRGASFGDPEIRYTITNNSRFNVSKAYLNAWVFVDGEQTSNRGCRVFGYFKGDGGLSAGKTLNARHNMFSSCDAWKTLEVKNARQLQYQMEIDKESVEDFGERKIRPSFSPTKADYEKQLKQDAENVAAAVKIKADLKK</sequence>
<keyword evidence="3" id="KW-1185">Reference proteome</keyword>
<organism evidence="2 3">
    <name type="scientific">Herminiimonas glaciei</name>
    <dbReference type="NCBI Taxonomy" id="523788"/>
    <lineage>
        <taxon>Bacteria</taxon>
        <taxon>Pseudomonadati</taxon>
        <taxon>Pseudomonadota</taxon>
        <taxon>Betaproteobacteria</taxon>
        <taxon>Burkholderiales</taxon>
        <taxon>Oxalobacteraceae</taxon>
        <taxon>Herminiimonas</taxon>
    </lineage>
</organism>
<evidence type="ECO:0000313" key="2">
    <source>
        <dbReference type="EMBL" id="MFC7288500.1"/>
    </source>
</evidence>
<keyword evidence="1" id="KW-0732">Signal</keyword>
<reference evidence="3" key="1">
    <citation type="journal article" date="2019" name="Int. J. Syst. Evol. Microbiol.">
        <title>The Global Catalogue of Microorganisms (GCM) 10K type strain sequencing project: providing services to taxonomists for standard genome sequencing and annotation.</title>
        <authorList>
            <consortium name="The Broad Institute Genomics Platform"/>
            <consortium name="The Broad Institute Genome Sequencing Center for Infectious Disease"/>
            <person name="Wu L."/>
            <person name="Ma J."/>
        </authorList>
    </citation>
    <scope>NUCLEOTIDE SEQUENCE [LARGE SCALE GENOMIC DNA]</scope>
    <source>
        <strain evidence="3">KACC 12508</strain>
    </source>
</reference>
<accession>A0ABW2IC90</accession>
<feature type="signal peptide" evidence="1">
    <location>
        <begin position="1"/>
        <end position="22"/>
    </location>
</feature>
<gene>
    <name evidence="2" type="ORF">ACFQPC_10670</name>
</gene>